<sequence length="263" mass="29858">MSSNNQFDNISGYHLYSEPLSVLPVKPQLLINTINQYSYCIANQDPEFKKSLQESDVLLPDGIGVVMAIRFLTGKKVEKIAGADLHQYLLHSLNESNGKCFYLGASNFTLEKIKARVNVEYPNIKVQTYSPPFKKVFSVEDNKKIFAVINAFRPDVLFVGMTAPKQEVWATKNKLKLNAKLICSIGAVFDFYAGTTKRPNKIWINLGMEWLGRLTSEPVRLWKRYLYFGPVFAGLILKEKLKLLLIRSAVEPIYMIKALRSVA</sequence>
<name>A0ABY7T383_9SPHI</name>
<dbReference type="CDD" id="cd06533">
    <property type="entry name" value="Glyco_transf_WecG_TagA"/>
    <property type="match status" value="1"/>
</dbReference>
<dbReference type="NCBIfam" id="TIGR00696">
    <property type="entry name" value="wecG_tagA_cpsF"/>
    <property type="match status" value="1"/>
</dbReference>
<dbReference type="PANTHER" id="PTHR34136:SF1">
    <property type="entry name" value="UDP-N-ACETYL-D-MANNOSAMINURONIC ACID TRANSFERASE"/>
    <property type="match status" value="1"/>
</dbReference>
<dbReference type="RefSeq" id="WP_273628922.1">
    <property type="nucleotide sequence ID" value="NZ_CP117167.1"/>
</dbReference>
<protein>
    <submittedName>
        <fullName evidence="3">WecB/TagA/CpsF family glycosyltransferase</fullName>
    </submittedName>
</protein>
<keyword evidence="2" id="KW-0808">Transferase</keyword>
<organism evidence="3 4">
    <name type="scientific">Mucilaginibacter jinjuensis</name>
    <dbReference type="NCBI Taxonomy" id="1176721"/>
    <lineage>
        <taxon>Bacteria</taxon>
        <taxon>Pseudomonadati</taxon>
        <taxon>Bacteroidota</taxon>
        <taxon>Sphingobacteriia</taxon>
        <taxon>Sphingobacteriales</taxon>
        <taxon>Sphingobacteriaceae</taxon>
        <taxon>Mucilaginibacter</taxon>
    </lineage>
</organism>
<accession>A0ABY7T383</accession>
<evidence type="ECO:0000313" key="3">
    <source>
        <dbReference type="EMBL" id="WCT10729.1"/>
    </source>
</evidence>
<evidence type="ECO:0000313" key="4">
    <source>
        <dbReference type="Proteomes" id="UP001216139"/>
    </source>
</evidence>
<proteinExistence type="predicted"/>
<dbReference type="PANTHER" id="PTHR34136">
    <property type="match status" value="1"/>
</dbReference>
<keyword evidence="4" id="KW-1185">Reference proteome</keyword>
<evidence type="ECO:0000256" key="2">
    <source>
        <dbReference type="ARBA" id="ARBA00022679"/>
    </source>
</evidence>
<evidence type="ECO:0000256" key="1">
    <source>
        <dbReference type="ARBA" id="ARBA00022676"/>
    </source>
</evidence>
<dbReference type="Pfam" id="PF03808">
    <property type="entry name" value="Glyco_tran_WecG"/>
    <property type="match status" value="1"/>
</dbReference>
<gene>
    <name evidence="3" type="ORF">PQO05_18490</name>
</gene>
<dbReference type="Proteomes" id="UP001216139">
    <property type="component" value="Chromosome"/>
</dbReference>
<keyword evidence="1" id="KW-0328">Glycosyltransferase</keyword>
<reference evidence="3 4" key="1">
    <citation type="submission" date="2023-02" db="EMBL/GenBank/DDBJ databases">
        <title>Genome sequence of Mucilaginibacter jinjuensis strain KACC 16571.</title>
        <authorList>
            <person name="Kim S."/>
            <person name="Heo J."/>
            <person name="Kwon S.-W."/>
        </authorList>
    </citation>
    <scope>NUCLEOTIDE SEQUENCE [LARGE SCALE GENOMIC DNA]</scope>
    <source>
        <strain evidence="3 4">KACC 16571</strain>
    </source>
</reference>
<dbReference type="EMBL" id="CP117167">
    <property type="protein sequence ID" value="WCT10729.1"/>
    <property type="molecule type" value="Genomic_DNA"/>
</dbReference>
<dbReference type="InterPro" id="IPR004629">
    <property type="entry name" value="WecG_TagA_CpsF"/>
</dbReference>